<reference evidence="2 3" key="1">
    <citation type="journal article" date="2010" name="Stand. Genomic Sci.">
        <title>Complete genome sequence of Nocardiopsis dassonvillei type strain (IMRU 509).</title>
        <authorList>
            <person name="Sun H."/>
            <person name="Lapidus A."/>
            <person name="Nolan M."/>
            <person name="Lucas S."/>
            <person name="Del Rio T.G."/>
            <person name="Tice H."/>
            <person name="Cheng J.F."/>
            <person name="Tapia R."/>
            <person name="Han C."/>
            <person name="Goodwin L."/>
            <person name="Pitluck S."/>
            <person name="Pagani I."/>
            <person name="Ivanova N."/>
            <person name="Mavromatis K."/>
            <person name="Mikhailova N."/>
            <person name="Pati A."/>
            <person name="Chen A."/>
            <person name="Palaniappan K."/>
            <person name="Land M."/>
            <person name="Hauser L."/>
            <person name="Chang Y.J."/>
            <person name="Jeffries C.D."/>
            <person name="Djao O.D."/>
            <person name="Rohde M."/>
            <person name="Sikorski J."/>
            <person name="Goker M."/>
            <person name="Woyke T."/>
            <person name="Bristow J."/>
            <person name="Eisen J.A."/>
            <person name="Markowitz V."/>
            <person name="Hugenholtz P."/>
            <person name="Kyrpides N.C."/>
            <person name="Klenk H.P."/>
        </authorList>
    </citation>
    <scope>NUCLEOTIDE SEQUENCE [LARGE SCALE GENOMIC DNA]</scope>
    <source>
        <strain evidence="3">ATCC 23218 / DSM 43111 / CIP 107115 / JCM 7437 / KCTC 9190 / NBRC 14626 / NCTC 10488 / NRRL B-5397 / IMRU 509</strain>
    </source>
</reference>
<dbReference type="KEGG" id="nda:Ndas_2238"/>
<sequence length="262" mass="27568">MPCGVRWTVRARPGVGGRRGAREGPAADRGRNAWRFHGLGTLRGVPGESNAEAPPGSDGRPRGFGGTPGAIAPTVRPSREPGFPGRADARGRVQGDPPPRHVSPGEPPSRWADRAPPGRFPEESPPHGPRDLLHPEGAGRRQGKERPMFSPRSPWNPPRTGSPPEGTRGAGVTGVANSTRGPVPCPSSEAGLDSVHLPGRVHLRPSPPDRPTREPGHRARSRGRGVNRGDGEGVEPGNAGSSRAAPRPAPQNDLPSEVDRVR</sequence>
<proteinExistence type="predicted"/>
<dbReference type="EMBL" id="CP002040">
    <property type="protein sequence ID" value="ADH67660.1"/>
    <property type="molecule type" value="Genomic_DNA"/>
</dbReference>
<feature type="region of interest" description="Disordered" evidence="1">
    <location>
        <begin position="1"/>
        <end position="262"/>
    </location>
</feature>
<feature type="compositionally biased region" description="Pro residues" evidence="1">
    <location>
        <begin position="96"/>
        <end position="107"/>
    </location>
</feature>
<dbReference type="STRING" id="446468.Ndas_2238"/>
<dbReference type="Proteomes" id="UP000002219">
    <property type="component" value="Chromosome 1"/>
</dbReference>
<dbReference type="HOGENOM" id="CLU_1061025_0_0_11"/>
<organism evidence="2 3">
    <name type="scientific">Nocardiopsis dassonvillei (strain ATCC 23218 / DSM 43111 / CIP 107115 / JCM 7437 / KCTC 9190 / NBRC 14626 / NCTC 10488 / NRRL B-5397 / IMRU 509)</name>
    <name type="common">Actinomadura dassonvillei</name>
    <dbReference type="NCBI Taxonomy" id="446468"/>
    <lineage>
        <taxon>Bacteria</taxon>
        <taxon>Bacillati</taxon>
        <taxon>Actinomycetota</taxon>
        <taxon>Actinomycetes</taxon>
        <taxon>Streptosporangiales</taxon>
        <taxon>Nocardiopsidaceae</taxon>
        <taxon>Nocardiopsis</taxon>
    </lineage>
</organism>
<evidence type="ECO:0000256" key="1">
    <source>
        <dbReference type="SAM" id="MobiDB-lite"/>
    </source>
</evidence>
<feature type="compositionally biased region" description="Basic and acidic residues" evidence="1">
    <location>
        <begin position="20"/>
        <end position="31"/>
    </location>
</feature>
<name>D7AUT0_NOCDD</name>
<keyword evidence="3" id="KW-1185">Reference proteome</keyword>
<accession>D7AUT0</accession>
<evidence type="ECO:0000313" key="2">
    <source>
        <dbReference type="EMBL" id="ADH67660.1"/>
    </source>
</evidence>
<dbReference type="AlphaFoldDB" id="D7AUT0"/>
<protein>
    <submittedName>
        <fullName evidence="2">PE-PGRS family protein</fullName>
    </submittedName>
</protein>
<feature type="compositionally biased region" description="Basic and acidic residues" evidence="1">
    <location>
        <begin position="120"/>
        <end position="147"/>
    </location>
</feature>
<evidence type="ECO:0000313" key="3">
    <source>
        <dbReference type="Proteomes" id="UP000002219"/>
    </source>
</evidence>
<gene>
    <name evidence="2" type="ordered locus">Ndas_2238</name>
</gene>